<dbReference type="Proteomes" id="UP000449547">
    <property type="component" value="Unassembled WGS sequence"/>
</dbReference>
<protein>
    <recommendedName>
        <fullName evidence="6">CFEM domain-containing protein</fullName>
    </recommendedName>
</protein>
<proteinExistence type="predicted"/>
<evidence type="ECO:0000256" key="2">
    <source>
        <dbReference type="ARBA" id="ARBA00022525"/>
    </source>
</evidence>
<dbReference type="GO" id="GO:0005576">
    <property type="term" value="C:extracellular region"/>
    <property type="evidence" value="ECO:0007669"/>
    <property type="project" value="UniProtKB-SubCell"/>
</dbReference>
<comment type="subcellular location">
    <subcellularLocation>
        <location evidence="1">Secreted</location>
    </subcellularLocation>
</comment>
<keyword evidence="8" id="KW-1185">Reference proteome</keyword>
<accession>A0A642URR1</accession>
<keyword evidence="4 5" id="KW-1015">Disulfide bond</keyword>
<dbReference type="OMA" id="CWATACK"/>
<comment type="caution">
    <text evidence="5">Lacks conserved residue(s) required for the propagation of feature annotation.</text>
</comment>
<dbReference type="GO" id="GO:0046872">
    <property type="term" value="F:metal ion binding"/>
    <property type="evidence" value="ECO:0007669"/>
    <property type="project" value="UniProtKB-UniRule"/>
</dbReference>
<dbReference type="Pfam" id="PF05730">
    <property type="entry name" value="CFEM"/>
    <property type="match status" value="1"/>
</dbReference>
<keyword evidence="5" id="KW-0408">Iron</keyword>
<evidence type="ECO:0000313" key="7">
    <source>
        <dbReference type="EMBL" id="KAA8904061.1"/>
    </source>
</evidence>
<dbReference type="VEuPathDB" id="FungiDB:DIURU_002013"/>
<evidence type="ECO:0000256" key="3">
    <source>
        <dbReference type="ARBA" id="ARBA00022729"/>
    </source>
</evidence>
<dbReference type="GeneID" id="54780664"/>
<dbReference type="AlphaFoldDB" id="A0A642URR1"/>
<feature type="domain" description="CFEM" evidence="6">
    <location>
        <begin position="19"/>
        <end position="132"/>
    </location>
</feature>
<evidence type="ECO:0000256" key="1">
    <source>
        <dbReference type="ARBA" id="ARBA00004613"/>
    </source>
</evidence>
<feature type="disulfide bond" evidence="5">
    <location>
        <begin position="63"/>
        <end position="70"/>
    </location>
</feature>
<dbReference type="SMART" id="SM00747">
    <property type="entry name" value="CFEM"/>
    <property type="match status" value="1"/>
</dbReference>
<organism evidence="7 8">
    <name type="scientific">Diutina rugosa</name>
    <name type="common">Yeast</name>
    <name type="synonym">Candida rugosa</name>
    <dbReference type="NCBI Taxonomy" id="5481"/>
    <lineage>
        <taxon>Eukaryota</taxon>
        <taxon>Fungi</taxon>
        <taxon>Dikarya</taxon>
        <taxon>Ascomycota</taxon>
        <taxon>Saccharomycotina</taxon>
        <taxon>Pichiomycetes</taxon>
        <taxon>Debaryomycetaceae</taxon>
        <taxon>Diutina</taxon>
    </lineage>
</organism>
<evidence type="ECO:0000259" key="6">
    <source>
        <dbReference type="PROSITE" id="PS52012"/>
    </source>
</evidence>
<dbReference type="EMBL" id="SWFT01000064">
    <property type="protein sequence ID" value="KAA8904061.1"/>
    <property type="molecule type" value="Genomic_DNA"/>
</dbReference>
<dbReference type="PROSITE" id="PS52012">
    <property type="entry name" value="CFEM"/>
    <property type="match status" value="1"/>
</dbReference>
<feature type="disulfide bond" evidence="5">
    <location>
        <begin position="72"/>
        <end position="105"/>
    </location>
</feature>
<dbReference type="InterPro" id="IPR008427">
    <property type="entry name" value="Extracellular_membr_CFEM_dom"/>
</dbReference>
<evidence type="ECO:0000256" key="4">
    <source>
        <dbReference type="ARBA" id="ARBA00023157"/>
    </source>
</evidence>
<dbReference type="RefSeq" id="XP_034013146.1">
    <property type="nucleotide sequence ID" value="XM_034154619.1"/>
</dbReference>
<comment type="caution">
    <text evidence="7">The sequence shown here is derived from an EMBL/GenBank/DDBJ whole genome shotgun (WGS) entry which is preliminary data.</text>
</comment>
<keyword evidence="2" id="KW-0964">Secreted</keyword>
<feature type="binding site" description="axial binding residue" evidence="5">
    <location>
        <position position="67"/>
    </location>
    <ligand>
        <name>heme</name>
        <dbReference type="ChEBI" id="CHEBI:30413"/>
    </ligand>
    <ligandPart>
        <name>Fe</name>
        <dbReference type="ChEBI" id="CHEBI:18248"/>
    </ligandPart>
</feature>
<dbReference type="OrthoDB" id="2496787at2759"/>
<sequence>MKLTTIAFAAIAAAVTTPTNFETFPEVPKTASINGFADPVYTAVAECAQECLVENKDTGNTPCPYWDTGCLCVMSQFANPIADCWATACKGQEVSRATMAAYSACQAAGVWAPYWFIGTDQQSDLAAAATAT</sequence>
<keyword evidence="3" id="KW-0732">Signal</keyword>
<keyword evidence="5" id="KW-0349">Heme</keyword>
<reference evidence="7 8" key="1">
    <citation type="submission" date="2019-07" db="EMBL/GenBank/DDBJ databases">
        <title>Genome assembly of two rare yeast pathogens: Diutina rugosa and Trichomonascus ciferrii.</title>
        <authorList>
            <person name="Mixao V."/>
            <person name="Saus E."/>
            <person name="Hansen A."/>
            <person name="Lass-Flor C."/>
            <person name="Gabaldon T."/>
        </authorList>
    </citation>
    <scope>NUCLEOTIDE SEQUENCE [LARGE SCALE GENOMIC DNA]</scope>
    <source>
        <strain evidence="7 8">CBS 613</strain>
    </source>
</reference>
<keyword evidence="5" id="KW-0479">Metal-binding</keyword>
<evidence type="ECO:0000256" key="5">
    <source>
        <dbReference type="PROSITE-ProRule" id="PRU01356"/>
    </source>
</evidence>
<name>A0A642URR1_DIURU</name>
<gene>
    <name evidence="7" type="ORF">DIURU_002013</name>
</gene>
<evidence type="ECO:0000313" key="8">
    <source>
        <dbReference type="Proteomes" id="UP000449547"/>
    </source>
</evidence>